<comment type="caution">
    <text evidence="1">The sequence shown here is derived from an EMBL/GenBank/DDBJ whole genome shotgun (WGS) entry which is preliminary data.</text>
</comment>
<dbReference type="Proteomes" id="UP000815325">
    <property type="component" value="Unassembled WGS sequence"/>
</dbReference>
<keyword evidence="2" id="KW-1185">Reference proteome</keyword>
<feature type="non-terminal residue" evidence="1">
    <location>
        <position position="88"/>
    </location>
</feature>
<protein>
    <submittedName>
        <fullName evidence="1">Uncharacterized protein</fullName>
    </submittedName>
</protein>
<dbReference type="Gene3D" id="3.50.50.100">
    <property type="match status" value="1"/>
</dbReference>
<organism evidence="1 2">
    <name type="scientific">Dunaliella salina</name>
    <name type="common">Green alga</name>
    <name type="synonym">Protococcus salinus</name>
    <dbReference type="NCBI Taxonomy" id="3046"/>
    <lineage>
        <taxon>Eukaryota</taxon>
        <taxon>Viridiplantae</taxon>
        <taxon>Chlorophyta</taxon>
        <taxon>core chlorophytes</taxon>
        <taxon>Chlorophyceae</taxon>
        <taxon>CS clade</taxon>
        <taxon>Chlamydomonadales</taxon>
        <taxon>Dunaliellaceae</taxon>
        <taxon>Dunaliella</taxon>
    </lineage>
</organism>
<gene>
    <name evidence="1" type="ORF">DUNSADRAFT_8142</name>
</gene>
<sequence length="88" mass="9923">SSSSSSSYFWRAKNEVEDSMVREDAQHQGQLVLTDGRTLSYDYLVIATGSSYLWPINTIFITPTLPGAELPVAHQRLCLIYSSQHHCF</sequence>
<dbReference type="InterPro" id="IPR036188">
    <property type="entry name" value="FAD/NAD-bd_sf"/>
</dbReference>
<evidence type="ECO:0000313" key="2">
    <source>
        <dbReference type="Proteomes" id="UP000815325"/>
    </source>
</evidence>
<dbReference type="EMBL" id="MU069731">
    <property type="protein sequence ID" value="KAF5834916.1"/>
    <property type="molecule type" value="Genomic_DNA"/>
</dbReference>
<reference evidence="1" key="1">
    <citation type="submission" date="2017-08" db="EMBL/GenBank/DDBJ databases">
        <authorList>
            <person name="Polle J.E."/>
            <person name="Barry K."/>
            <person name="Cushman J."/>
            <person name="Schmutz J."/>
            <person name="Tran D."/>
            <person name="Hathwaick L.T."/>
            <person name="Yim W.C."/>
            <person name="Jenkins J."/>
            <person name="Mckie-Krisberg Z.M."/>
            <person name="Prochnik S."/>
            <person name="Lindquist E."/>
            <person name="Dockter R.B."/>
            <person name="Adam C."/>
            <person name="Molina H."/>
            <person name="Bunkerborg J."/>
            <person name="Jin E."/>
            <person name="Buchheim M."/>
            <person name="Magnuson J."/>
        </authorList>
    </citation>
    <scope>NUCLEOTIDE SEQUENCE</scope>
    <source>
        <strain evidence="1">CCAP 19/18</strain>
    </source>
</reference>
<proteinExistence type="predicted"/>
<dbReference type="SUPFAM" id="SSF51905">
    <property type="entry name" value="FAD/NAD(P)-binding domain"/>
    <property type="match status" value="1"/>
</dbReference>
<feature type="non-terminal residue" evidence="1">
    <location>
        <position position="1"/>
    </location>
</feature>
<name>A0ABQ7GJX1_DUNSA</name>
<evidence type="ECO:0000313" key="1">
    <source>
        <dbReference type="EMBL" id="KAF5834916.1"/>
    </source>
</evidence>
<accession>A0ABQ7GJX1</accession>